<comment type="subcellular location">
    <subcellularLocation>
        <location evidence="1 9">Cytoplasm</location>
    </subcellularLocation>
</comment>
<comment type="function">
    <text evidence="9">Confers DNA tethering and processivity to DNA polymerases and other proteins. Acts as a clamp, forming a ring around DNA (a reaction catalyzed by the clamp-loading complex) which diffuses in an ATP-independent manner freely and bidirectionally along dsDNA. Initially characterized for its ability to contact the catalytic subunit of DNA polymerase III (Pol III), a complex, multichain enzyme responsible for most of the replicative synthesis in bacteria; Pol III exhibits 3'-5' exonuclease proofreading activity. The beta chain is required for initiation of replication as well as for processivity of DNA replication.</text>
</comment>
<dbReference type="SUPFAM" id="SSF55979">
    <property type="entry name" value="DNA clamp"/>
    <property type="match status" value="3"/>
</dbReference>
<evidence type="ECO:0000256" key="1">
    <source>
        <dbReference type="ARBA" id="ARBA00004496"/>
    </source>
</evidence>
<dbReference type="SMART" id="SM00480">
    <property type="entry name" value="POL3Bc"/>
    <property type="match status" value="1"/>
</dbReference>
<evidence type="ECO:0000256" key="4">
    <source>
        <dbReference type="ARBA" id="ARBA00022679"/>
    </source>
</evidence>
<evidence type="ECO:0000256" key="3">
    <source>
        <dbReference type="ARBA" id="ARBA00022490"/>
    </source>
</evidence>
<dbReference type="Gene3D" id="3.70.10.10">
    <property type="match status" value="1"/>
</dbReference>
<evidence type="ECO:0000313" key="14">
    <source>
        <dbReference type="Proteomes" id="UP000033947"/>
    </source>
</evidence>
<dbReference type="Pfam" id="PF02768">
    <property type="entry name" value="DNA_pol3_beta_3"/>
    <property type="match status" value="1"/>
</dbReference>
<dbReference type="PANTHER" id="PTHR30478">
    <property type="entry name" value="DNA POLYMERASE III SUBUNIT BETA"/>
    <property type="match status" value="1"/>
</dbReference>
<dbReference type="InterPro" id="IPR022634">
    <property type="entry name" value="DNA_polIII_beta_N"/>
</dbReference>
<sequence length="370" mass="40361">MKFSCLQENLNKGLQIITRAVPAKGSLPILSNVLISTENGRLKLAATNLETAITTYVNASIDKEGAITVPAKVLKELVANLHPSTIEIKVDNDILHLKSDNTKSKLNGTDAKDYPELPNISKNETSLELDPAVFAQAVSMVTFASSMDESRPIFTGVYVTYEKGIMNFAATDGFRLSEKSINVGKSDAKKFTALIPAKTLAEVSKVFASSATPLKMVLSENENLALFSSEDTTIATRIIDGQYPDYKKIIPSIATVKAVFNSGEFLEAVRLTTVFVKEGTNNTIKLRVDPEGLIKISSLNNETGTHESEIPAETEGEMLEIAFSSKYLLDFLNNIKGEKIHMEASSNSTACIFKTDATEDFLHIIMPIQL</sequence>
<dbReference type="Proteomes" id="UP000033947">
    <property type="component" value="Unassembled WGS sequence"/>
</dbReference>
<dbReference type="InterPro" id="IPR046938">
    <property type="entry name" value="DNA_clamp_sf"/>
</dbReference>
<dbReference type="Gene3D" id="3.10.150.10">
    <property type="entry name" value="DNA Polymerase III, subunit A, domain 2"/>
    <property type="match status" value="1"/>
</dbReference>
<keyword evidence="6 9" id="KW-0235">DNA replication</keyword>
<evidence type="ECO:0000256" key="6">
    <source>
        <dbReference type="ARBA" id="ARBA00022705"/>
    </source>
</evidence>
<dbReference type="Pfam" id="PF02767">
    <property type="entry name" value="DNA_pol3_beta_2"/>
    <property type="match status" value="1"/>
</dbReference>
<evidence type="ECO:0000256" key="2">
    <source>
        <dbReference type="ARBA" id="ARBA00010752"/>
    </source>
</evidence>
<protein>
    <recommendedName>
        <fullName evidence="9">Beta sliding clamp</fullName>
    </recommendedName>
</protein>
<keyword evidence="7 9" id="KW-0239">DNA-directed DNA polymerase</keyword>
<feature type="domain" description="DNA polymerase III beta sliding clamp N-terminal" evidence="10">
    <location>
        <begin position="1"/>
        <end position="118"/>
    </location>
</feature>
<evidence type="ECO:0000256" key="9">
    <source>
        <dbReference type="PIRNR" id="PIRNR000804"/>
    </source>
</evidence>
<feature type="domain" description="DNA polymerase III beta sliding clamp central" evidence="11">
    <location>
        <begin position="129"/>
        <end position="245"/>
    </location>
</feature>
<evidence type="ECO:0000256" key="5">
    <source>
        <dbReference type="ARBA" id="ARBA00022695"/>
    </source>
</evidence>
<name>A0A0G0VT42_UNCKA</name>
<dbReference type="GO" id="GO:0003677">
    <property type="term" value="F:DNA binding"/>
    <property type="evidence" value="ECO:0007669"/>
    <property type="project" value="UniProtKB-UniRule"/>
</dbReference>
<evidence type="ECO:0000259" key="10">
    <source>
        <dbReference type="Pfam" id="PF00712"/>
    </source>
</evidence>
<dbReference type="Pfam" id="PF00712">
    <property type="entry name" value="DNA_pol3_beta"/>
    <property type="match status" value="1"/>
</dbReference>
<comment type="subunit">
    <text evidence="9">Forms a ring-shaped head-to-tail homodimer around DNA.</text>
</comment>
<dbReference type="CDD" id="cd00140">
    <property type="entry name" value="beta_clamp"/>
    <property type="match status" value="1"/>
</dbReference>
<dbReference type="GO" id="GO:0003887">
    <property type="term" value="F:DNA-directed DNA polymerase activity"/>
    <property type="evidence" value="ECO:0007669"/>
    <property type="project" value="UniProtKB-UniRule"/>
</dbReference>
<comment type="similarity">
    <text evidence="2 9">Belongs to the beta sliding clamp family.</text>
</comment>
<dbReference type="GO" id="GO:0008408">
    <property type="term" value="F:3'-5' exonuclease activity"/>
    <property type="evidence" value="ECO:0007669"/>
    <property type="project" value="InterPro"/>
</dbReference>
<dbReference type="GO" id="GO:0009360">
    <property type="term" value="C:DNA polymerase III complex"/>
    <property type="evidence" value="ECO:0007669"/>
    <property type="project" value="InterPro"/>
</dbReference>
<dbReference type="PANTHER" id="PTHR30478:SF0">
    <property type="entry name" value="BETA SLIDING CLAMP"/>
    <property type="match status" value="1"/>
</dbReference>
<evidence type="ECO:0000259" key="11">
    <source>
        <dbReference type="Pfam" id="PF02767"/>
    </source>
</evidence>
<dbReference type="AlphaFoldDB" id="A0A0G0VT42"/>
<evidence type="ECO:0000259" key="12">
    <source>
        <dbReference type="Pfam" id="PF02768"/>
    </source>
</evidence>
<dbReference type="InterPro" id="IPR022637">
    <property type="entry name" value="DNA_polIII_beta_cen"/>
</dbReference>
<keyword evidence="8" id="KW-0238">DNA-binding</keyword>
<dbReference type="PIRSF" id="PIRSF000804">
    <property type="entry name" value="DNA_pol_III_b"/>
    <property type="match status" value="1"/>
</dbReference>
<reference evidence="13 14" key="1">
    <citation type="journal article" date="2015" name="Nature">
        <title>rRNA introns, odd ribosomes, and small enigmatic genomes across a large radiation of phyla.</title>
        <authorList>
            <person name="Brown C.T."/>
            <person name="Hug L.A."/>
            <person name="Thomas B.C."/>
            <person name="Sharon I."/>
            <person name="Castelle C.J."/>
            <person name="Singh A."/>
            <person name="Wilkins M.J."/>
            <person name="Williams K.H."/>
            <person name="Banfield J.F."/>
        </authorList>
    </citation>
    <scope>NUCLEOTIDE SEQUENCE [LARGE SCALE GENOMIC DNA]</scope>
</reference>
<dbReference type="EMBL" id="LCBB01000010">
    <property type="protein sequence ID" value="KKS02842.1"/>
    <property type="molecule type" value="Genomic_DNA"/>
</dbReference>
<proteinExistence type="inferred from homology"/>
<comment type="caution">
    <text evidence="13">The sequence shown here is derived from an EMBL/GenBank/DDBJ whole genome shotgun (WGS) entry which is preliminary data.</text>
</comment>
<gene>
    <name evidence="13" type="ORF">UU55_C0010G0038</name>
</gene>
<keyword evidence="4 9" id="KW-0808">Transferase</keyword>
<dbReference type="InterPro" id="IPR022635">
    <property type="entry name" value="DNA_polIII_beta_C"/>
</dbReference>
<evidence type="ECO:0000256" key="7">
    <source>
        <dbReference type="ARBA" id="ARBA00022932"/>
    </source>
</evidence>
<dbReference type="GO" id="GO:0005737">
    <property type="term" value="C:cytoplasm"/>
    <property type="evidence" value="ECO:0007669"/>
    <property type="project" value="UniProtKB-SubCell"/>
</dbReference>
<evidence type="ECO:0000313" key="13">
    <source>
        <dbReference type="EMBL" id="KKS02842.1"/>
    </source>
</evidence>
<keyword evidence="5 9" id="KW-0548">Nucleotidyltransferase</keyword>
<dbReference type="GO" id="GO:0006271">
    <property type="term" value="P:DNA strand elongation involved in DNA replication"/>
    <property type="evidence" value="ECO:0007669"/>
    <property type="project" value="TreeGrafter"/>
</dbReference>
<feature type="domain" description="DNA polymerase III beta sliding clamp C-terminal" evidence="12">
    <location>
        <begin position="247"/>
        <end position="368"/>
    </location>
</feature>
<organism evidence="13 14">
    <name type="scientific">candidate division WWE3 bacterium GW2011_GWC2_41_23</name>
    <dbReference type="NCBI Taxonomy" id="1619123"/>
    <lineage>
        <taxon>Bacteria</taxon>
        <taxon>Katanobacteria</taxon>
    </lineage>
</organism>
<accession>A0A0G0VT42</accession>
<dbReference type="InterPro" id="IPR001001">
    <property type="entry name" value="DNA_polIII_beta"/>
</dbReference>
<dbReference type="PATRIC" id="fig|1619123.3.peg.658"/>
<keyword evidence="3 9" id="KW-0963">Cytoplasm</keyword>
<dbReference type="NCBIfam" id="TIGR00663">
    <property type="entry name" value="dnan"/>
    <property type="match status" value="1"/>
</dbReference>
<evidence type="ECO:0000256" key="8">
    <source>
        <dbReference type="ARBA" id="ARBA00023125"/>
    </source>
</evidence>